<evidence type="ECO:0000313" key="2">
    <source>
        <dbReference type="Proteomes" id="UP000249005"/>
    </source>
</evidence>
<dbReference type="EMBL" id="LS483470">
    <property type="protein sequence ID" value="SQI40966.1"/>
    <property type="molecule type" value="Genomic_DNA"/>
</dbReference>
<evidence type="ECO:0000313" key="1">
    <source>
        <dbReference type="EMBL" id="SQI40966.1"/>
    </source>
</evidence>
<organism evidence="1 2">
    <name type="scientific">Leminorella richardii</name>
    <dbReference type="NCBI Taxonomy" id="158841"/>
    <lineage>
        <taxon>Bacteria</taxon>
        <taxon>Pseudomonadati</taxon>
        <taxon>Pseudomonadota</taxon>
        <taxon>Gammaproteobacteria</taxon>
        <taxon>Enterobacterales</taxon>
        <taxon>Budviciaceae</taxon>
        <taxon>Leminorella</taxon>
    </lineage>
</organism>
<dbReference type="KEGG" id="lri:NCTC12151_01837"/>
<protein>
    <submittedName>
        <fullName evidence="1">Uncharacterized protein</fullName>
    </submittedName>
</protein>
<keyword evidence="2" id="KW-1185">Reference proteome</keyword>
<gene>
    <name evidence="1" type="ORF">NCTC12151_01837</name>
</gene>
<name>A0A2X4UM53_9GAMM</name>
<dbReference type="Proteomes" id="UP000249005">
    <property type="component" value="Chromosome 1"/>
</dbReference>
<proteinExistence type="predicted"/>
<accession>A0A2X4UM53</accession>
<reference evidence="1 2" key="1">
    <citation type="submission" date="2018-06" db="EMBL/GenBank/DDBJ databases">
        <authorList>
            <consortium name="Pathogen Informatics"/>
            <person name="Doyle S."/>
        </authorList>
    </citation>
    <scope>NUCLEOTIDE SEQUENCE [LARGE SCALE GENOMIC DNA]</scope>
    <source>
        <strain evidence="1 2">NCTC12151</strain>
    </source>
</reference>
<sequence length="35" mass="4159">MLSYFTCFNYNLFLFNVLDNSHFLTKTNIVLVKVV</sequence>
<dbReference type="AlphaFoldDB" id="A0A2X4UM53"/>